<evidence type="ECO:0000256" key="5">
    <source>
        <dbReference type="ARBA" id="ARBA00022617"/>
    </source>
</evidence>
<dbReference type="PANTHER" id="PTHR10978">
    <property type="entry name" value="SUCCINATE DEHYDROGENASE CYTOCHROME B560 SUBUNIT"/>
    <property type="match status" value="1"/>
</dbReference>
<dbReference type="OrthoDB" id="9799441at2"/>
<evidence type="ECO:0000256" key="7">
    <source>
        <dbReference type="ARBA" id="ARBA00022723"/>
    </source>
</evidence>
<comment type="subunit">
    <text evidence="11">Part of an enzyme complex containing four subunits: a flavoprotein, an iron-sulfur protein, plus two membrane-anchoring proteins, SdhC and SdhD. The complex can form homotrimers.</text>
</comment>
<protein>
    <recommendedName>
        <fullName evidence="4">Succinate dehydrogenase cytochrome b556 subunit</fullName>
    </recommendedName>
</protein>
<keyword evidence="6 13" id="KW-0812">Transmembrane</keyword>
<dbReference type="InterPro" id="IPR034804">
    <property type="entry name" value="SQR/QFR_C/D"/>
</dbReference>
<evidence type="ECO:0000313" key="14">
    <source>
        <dbReference type="EMBL" id="SHG53032.1"/>
    </source>
</evidence>
<gene>
    <name evidence="14" type="ORF">SAMN04488068_0607</name>
</gene>
<dbReference type="GO" id="GO:0046872">
    <property type="term" value="F:metal ion binding"/>
    <property type="evidence" value="ECO:0007669"/>
    <property type="project" value="UniProtKB-KW"/>
</dbReference>
<dbReference type="CDD" id="cd03499">
    <property type="entry name" value="SQR_TypeC_SdhC"/>
    <property type="match status" value="1"/>
</dbReference>
<feature type="binding site" description="axial binding residue" evidence="12">
    <location>
        <position position="87"/>
    </location>
    <ligand>
        <name>heme</name>
        <dbReference type="ChEBI" id="CHEBI:30413"/>
        <note>ligand shared with second transmembrane subunit</note>
    </ligand>
    <ligandPart>
        <name>Fe</name>
        <dbReference type="ChEBI" id="CHEBI:18248"/>
    </ligandPart>
</feature>
<feature type="transmembrane region" description="Helical" evidence="13">
    <location>
        <begin position="110"/>
        <end position="132"/>
    </location>
</feature>
<reference evidence="14 15" key="1">
    <citation type="submission" date="2016-11" db="EMBL/GenBank/DDBJ databases">
        <authorList>
            <person name="Jaros S."/>
            <person name="Januszkiewicz K."/>
            <person name="Wedrychowicz H."/>
        </authorList>
    </citation>
    <scope>NUCLEOTIDE SEQUENCE [LARGE SCALE GENOMIC DNA]</scope>
    <source>
        <strain evidence="14 15">CGMCC 1.7049</strain>
    </source>
</reference>
<comment type="similarity">
    <text evidence="3">Belongs to the cytochrome b560 family.</text>
</comment>
<comment type="function">
    <text evidence="1">Membrane-anchoring subunit of succinate dehydrogenase (SDH).</text>
</comment>
<proteinExistence type="inferred from homology"/>
<evidence type="ECO:0000313" key="15">
    <source>
        <dbReference type="Proteomes" id="UP000199758"/>
    </source>
</evidence>
<dbReference type="InterPro" id="IPR000701">
    <property type="entry name" value="SuccDH_FuR_B_TM-su"/>
</dbReference>
<dbReference type="PIRSF" id="PIRSF000178">
    <property type="entry name" value="SDH_cyt_b560"/>
    <property type="match status" value="1"/>
</dbReference>
<evidence type="ECO:0000256" key="13">
    <source>
        <dbReference type="SAM" id="Phobius"/>
    </source>
</evidence>
<dbReference type="Proteomes" id="UP000199758">
    <property type="component" value="Unassembled WGS sequence"/>
</dbReference>
<dbReference type="Gene3D" id="1.20.1300.10">
    <property type="entry name" value="Fumarate reductase/succinate dehydrogenase, transmembrane subunit"/>
    <property type="match status" value="1"/>
</dbReference>
<dbReference type="GO" id="GO:0016020">
    <property type="term" value="C:membrane"/>
    <property type="evidence" value="ECO:0007669"/>
    <property type="project" value="UniProtKB-SubCell"/>
</dbReference>
<evidence type="ECO:0000256" key="12">
    <source>
        <dbReference type="PIRSR" id="PIRSR000178-1"/>
    </source>
</evidence>
<comment type="subcellular location">
    <subcellularLocation>
        <location evidence="2">Membrane</location>
        <topology evidence="2">Multi-pass membrane protein</topology>
    </subcellularLocation>
</comment>
<dbReference type="GO" id="GO:0009055">
    <property type="term" value="F:electron transfer activity"/>
    <property type="evidence" value="ECO:0007669"/>
    <property type="project" value="InterPro"/>
</dbReference>
<evidence type="ECO:0000256" key="11">
    <source>
        <dbReference type="ARBA" id="ARBA00025912"/>
    </source>
</evidence>
<dbReference type="PROSITE" id="PS01001">
    <property type="entry name" value="SDH_CYT_2"/>
    <property type="match status" value="1"/>
</dbReference>
<evidence type="ECO:0000256" key="10">
    <source>
        <dbReference type="ARBA" id="ARBA00023136"/>
    </source>
</evidence>
<dbReference type="InterPro" id="IPR018495">
    <property type="entry name" value="Succ_DH_cyt_bsu_CS"/>
</dbReference>
<dbReference type="NCBIfam" id="TIGR02970">
    <property type="entry name" value="succ_dehyd_cytB"/>
    <property type="match status" value="1"/>
</dbReference>
<dbReference type="InterPro" id="IPR014314">
    <property type="entry name" value="Succ_DH_cytb556"/>
</dbReference>
<feature type="transmembrane region" description="Helical" evidence="13">
    <location>
        <begin position="69"/>
        <end position="89"/>
    </location>
</feature>
<keyword evidence="9 12" id="KW-0408">Iron</keyword>
<keyword evidence="5 12" id="KW-0349">Heme</keyword>
<dbReference type="SUPFAM" id="SSF81343">
    <property type="entry name" value="Fumarate reductase respiratory complex transmembrane subunits"/>
    <property type="match status" value="1"/>
</dbReference>
<dbReference type="PANTHER" id="PTHR10978:SF5">
    <property type="entry name" value="SUCCINATE DEHYDROGENASE CYTOCHROME B560 SUBUNIT, MITOCHONDRIAL"/>
    <property type="match status" value="1"/>
</dbReference>
<keyword evidence="8 13" id="KW-1133">Transmembrane helix</keyword>
<evidence type="ECO:0000256" key="3">
    <source>
        <dbReference type="ARBA" id="ARBA00007244"/>
    </source>
</evidence>
<comment type="cofactor">
    <cofactor evidence="12">
        <name>heme</name>
        <dbReference type="ChEBI" id="CHEBI:30413"/>
    </cofactor>
    <text evidence="12">The heme is bound between the two transmembrane subunits.</text>
</comment>
<keyword evidence="10 13" id="KW-0472">Membrane</keyword>
<dbReference type="Pfam" id="PF01127">
    <property type="entry name" value="Sdh_cyt"/>
    <property type="match status" value="1"/>
</dbReference>
<name>A0A1M5KJM8_9GAMM</name>
<evidence type="ECO:0000256" key="2">
    <source>
        <dbReference type="ARBA" id="ARBA00004141"/>
    </source>
</evidence>
<dbReference type="STRING" id="490188.SAMN04488068_0607"/>
<evidence type="ECO:0000256" key="4">
    <source>
        <dbReference type="ARBA" id="ARBA00020076"/>
    </source>
</evidence>
<evidence type="ECO:0000256" key="1">
    <source>
        <dbReference type="ARBA" id="ARBA00004050"/>
    </source>
</evidence>
<dbReference type="RefSeq" id="WP_072893700.1">
    <property type="nucleotide sequence ID" value="NZ_FQWZ01000001.1"/>
</dbReference>
<dbReference type="EMBL" id="FQWZ01000001">
    <property type="protein sequence ID" value="SHG53032.1"/>
    <property type="molecule type" value="Genomic_DNA"/>
</dbReference>
<sequence length="133" mass="14603">MSTSKSVDKRPLSPFMIGPFYRPQLTSMLSITHRLTGLVVTLGSLFVTGWLIALAAGPQWYGLFSGVMLAWYGQALLFAWSWAILFHLCNGIRHLGWDWGFGLDIKTAYLTGYSVVAASAVLTIAVWVVAYAA</sequence>
<evidence type="ECO:0000256" key="6">
    <source>
        <dbReference type="ARBA" id="ARBA00022692"/>
    </source>
</evidence>
<accession>A0A1M5KJM8</accession>
<keyword evidence="15" id="KW-1185">Reference proteome</keyword>
<dbReference type="AlphaFoldDB" id="A0A1M5KJM8"/>
<evidence type="ECO:0000256" key="9">
    <source>
        <dbReference type="ARBA" id="ARBA00023004"/>
    </source>
</evidence>
<evidence type="ECO:0000256" key="8">
    <source>
        <dbReference type="ARBA" id="ARBA00022989"/>
    </source>
</evidence>
<dbReference type="GO" id="GO:0006099">
    <property type="term" value="P:tricarboxylic acid cycle"/>
    <property type="evidence" value="ECO:0007669"/>
    <property type="project" value="InterPro"/>
</dbReference>
<organism evidence="14 15">
    <name type="scientific">Hydrocarboniphaga daqingensis</name>
    <dbReference type="NCBI Taxonomy" id="490188"/>
    <lineage>
        <taxon>Bacteria</taxon>
        <taxon>Pseudomonadati</taxon>
        <taxon>Pseudomonadota</taxon>
        <taxon>Gammaproteobacteria</taxon>
        <taxon>Nevskiales</taxon>
        <taxon>Nevskiaceae</taxon>
        <taxon>Hydrocarboniphaga</taxon>
    </lineage>
</organism>
<keyword evidence="7 12" id="KW-0479">Metal-binding</keyword>
<feature type="transmembrane region" description="Helical" evidence="13">
    <location>
        <begin position="35"/>
        <end position="57"/>
    </location>
</feature>